<keyword evidence="2" id="KW-1185">Reference proteome</keyword>
<proteinExistence type="predicted"/>
<gene>
    <name evidence="1" type="ORF">L5G33_03590</name>
</gene>
<name>A0ABS9IPR0_9ACTN</name>
<dbReference type="Proteomes" id="UP001200110">
    <property type="component" value="Unassembled WGS sequence"/>
</dbReference>
<evidence type="ECO:0000313" key="1">
    <source>
        <dbReference type="EMBL" id="MCF8587549.1"/>
    </source>
</evidence>
<comment type="caution">
    <text evidence="1">The sequence shown here is derived from an EMBL/GenBank/DDBJ whole genome shotgun (WGS) entry which is preliminary data.</text>
</comment>
<dbReference type="RefSeq" id="WP_236996782.1">
    <property type="nucleotide sequence ID" value="NZ_JAKKOR010000002.1"/>
</dbReference>
<protein>
    <submittedName>
        <fullName evidence="1">Uncharacterized protein</fullName>
    </submittedName>
</protein>
<reference evidence="1 2" key="1">
    <citation type="submission" date="2022-01" db="EMBL/GenBank/DDBJ databases">
        <authorList>
            <person name="Huang Y."/>
        </authorList>
    </citation>
    <scope>NUCLEOTIDE SEQUENCE [LARGE SCALE GENOMIC DNA]</scope>
    <source>
        <strain evidence="1 2">HY366</strain>
    </source>
</reference>
<organism evidence="1 2">
    <name type="scientific">Gordonia liuliyuniae</name>
    <dbReference type="NCBI Taxonomy" id="2911517"/>
    <lineage>
        <taxon>Bacteria</taxon>
        <taxon>Bacillati</taxon>
        <taxon>Actinomycetota</taxon>
        <taxon>Actinomycetes</taxon>
        <taxon>Mycobacteriales</taxon>
        <taxon>Gordoniaceae</taxon>
        <taxon>Gordonia</taxon>
    </lineage>
</organism>
<accession>A0ABS9IPR0</accession>
<sequence length="213" mass="22889">MSSTLLAPTTGAADGPTPAVLVEQALEDPDLTRVIVAPPDAAESGVEPDVFLSDIVAAIMKQDRLDVEIAYVAPYETPATKVYKLKYGAHAMAMAESGVAQSLPLIRDDAATVLVGRARHLGADGEKLHGEAYVDSDRLFDGEVDAVEIEPLPEEPGVRGRVARWLPGGWKTGRAVQTGGSNLVVEREGVVTERLVKRSTFYRHHIDWKLVGP</sequence>
<dbReference type="EMBL" id="JAKKOR010000002">
    <property type="protein sequence ID" value="MCF8587549.1"/>
    <property type="molecule type" value="Genomic_DNA"/>
</dbReference>
<evidence type="ECO:0000313" key="2">
    <source>
        <dbReference type="Proteomes" id="UP001200110"/>
    </source>
</evidence>